<feature type="transmembrane region" description="Helical" evidence="5">
    <location>
        <begin position="92"/>
        <end position="112"/>
    </location>
</feature>
<evidence type="ECO:0000313" key="6">
    <source>
        <dbReference type="EMBL" id="QFQ02514.1"/>
    </source>
</evidence>
<name>A0A5J6Z6A8_9CORY</name>
<gene>
    <name evidence="6" type="primary">bioN</name>
    <name evidence="6" type="ORF">CUROG_05755</name>
</gene>
<dbReference type="EMBL" id="CP045032">
    <property type="protein sequence ID" value="QFQ02514.1"/>
    <property type="molecule type" value="Genomic_DNA"/>
</dbReference>
<feature type="transmembrane region" description="Helical" evidence="5">
    <location>
        <begin position="26"/>
        <end position="59"/>
    </location>
</feature>
<dbReference type="AlphaFoldDB" id="A0A5J6Z6A8"/>
<sequence length="206" mass="22040">MISLPRSSYIPGNSIVHRLSAGKKTLILMVFLLLTAVIARTATTAIAAFTIVALCYILARLPWRKTVGHLLVPLPILLVLGALMWWRLGFDAALVTFLGVLSSVALAILLTLTTRVTDMLEALEIALEPLARLGLPVESITLAMSLTMRLIPLQAQAIIEVIETRKARGGGTSILAFGVPLIVRSLLRARAIGEALISRGVGDEGS</sequence>
<keyword evidence="4 5" id="KW-0472">Membrane</keyword>
<dbReference type="PANTHER" id="PTHR33514:SF13">
    <property type="entry name" value="PROTEIN ABCI12, CHLOROPLASTIC"/>
    <property type="match status" value="1"/>
</dbReference>
<dbReference type="CDD" id="cd16914">
    <property type="entry name" value="EcfT"/>
    <property type="match status" value="1"/>
</dbReference>
<dbReference type="KEGG" id="cuo:CUROG_05755"/>
<accession>A0A5J6Z6A8</accession>
<dbReference type="RefSeq" id="WP_151902865.1">
    <property type="nucleotide sequence ID" value="NZ_CP045032.1"/>
</dbReference>
<dbReference type="OrthoDB" id="509049at2"/>
<feature type="transmembrane region" description="Helical" evidence="5">
    <location>
        <begin position="66"/>
        <end position="86"/>
    </location>
</feature>
<dbReference type="GO" id="GO:0005886">
    <property type="term" value="C:plasma membrane"/>
    <property type="evidence" value="ECO:0007669"/>
    <property type="project" value="TreeGrafter"/>
</dbReference>
<evidence type="ECO:0000256" key="5">
    <source>
        <dbReference type="SAM" id="Phobius"/>
    </source>
</evidence>
<organism evidence="6 7">
    <name type="scientific">Corynebacterium urogenitale</name>
    <dbReference type="NCBI Taxonomy" id="2487892"/>
    <lineage>
        <taxon>Bacteria</taxon>
        <taxon>Bacillati</taxon>
        <taxon>Actinomycetota</taxon>
        <taxon>Actinomycetes</taxon>
        <taxon>Mycobacteriales</taxon>
        <taxon>Corynebacteriaceae</taxon>
        <taxon>Corynebacterium</taxon>
    </lineage>
</organism>
<evidence type="ECO:0000256" key="4">
    <source>
        <dbReference type="ARBA" id="ARBA00023136"/>
    </source>
</evidence>
<keyword evidence="3 5" id="KW-1133">Transmembrane helix</keyword>
<evidence type="ECO:0000313" key="7">
    <source>
        <dbReference type="Proteomes" id="UP000326711"/>
    </source>
</evidence>
<evidence type="ECO:0000256" key="2">
    <source>
        <dbReference type="ARBA" id="ARBA00022692"/>
    </source>
</evidence>
<dbReference type="Pfam" id="PF02361">
    <property type="entry name" value="CbiQ"/>
    <property type="match status" value="1"/>
</dbReference>
<dbReference type="PANTHER" id="PTHR33514">
    <property type="entry name" value="PROTEIN ABCI12, CHLOROPLASTIC"/>
    <property type="match status" value="1"/>
</dbReference>
<dbReference type="Proteomes" id="UP000326711">
    <property type="component" value="Chromosome"/>
</dbReference>
<evidence type="ECO:0000256" key="1">
    <source>
        <dbReference type="ARBA" id="ARBA00004141"/>
    </source>
</evidence>
<keyword evidence="2 5" id="KW-0812">Transmembrane</keyword>
<protein>
    <submittedName>
        <fullName evidence="6">Energy-coupling factor transporter transmembrane protein BioN</fullName>
    </submittedName>
</protein>
<comment type="subcellular location">
    <subcellularLocation>
        <location evidence="1">Membrane</location>
        <topology evidence="1">Multi-pass membrane protein</topology>
    </subcellularLocation>
</comment>
<keyword evidence="7" id="KW-1185">Reference proteome</keyword>
<proteinExistence type="predicted"/>
<reference evidence="7" key="1">
    <citation type="submission" date="2019-10" db="EMBL/GenBank/DDBJ databases">
        <title>Complete genome sequence of Corynebacterium urogenitalis DSM 108747, isolated from the genital tract of a cow.</title>
        <authorList>
            <person name="Ruckert C."/>
            <person name="Ballas P."/>
            <person name="Wagener K."/>
            <person name="Drillich M."/>
            <person name="Kaempfer P."/>
            <person name="Busse H.-J."/>
            <person name="Ehling-Schulz M."/>
        </authorList>
    </citation>
    <scope>NUCLEOTIDE SEQUENCE [LARGE SCALE GENOMIC DNA]</scope>
    <source>
        <strain evidence="7">LMM 1652</strain>
    </source>
</reference>
<dbReference type="InterPro" id="IPR003339">
    <property type="entry name" value="ABC/ECF_trnsptr_transmembrane"/>
</dbReference>
<evidence type="ECO:0000256" key="3">
    <source>
        <dbReference type="ARBA" id="ARBA00022989"/>
    </source>
</evidence>